<sequence>VKTPARNQLVPESGGTSWSSSQEPVVGPGVRLRIETNSHCQDPFPDPDTIDTLI</sequence>
<organism evidence="2 3">
    <name type="scientific">Ilex paraguariensis</name>
    <name type="common">yerba mate</name>
    <dbReference type="NCBI Taxonomy" id="185542"/>
    <lineage>
        <taxon>Eukaryota</taxon>
        <taxon>Viridiplantae</taxon>
        <taxon>Streptophyta</taxon>
        <taxon>Embryophyta</taxon>
        <taxon>Tracheophyta</taxon>
        <taxon>Spermatophyta</taxon>
        <taxon>Magnoliopsida</taxon>
        <taxon>eudicotyledons</taxon>
        <taxon>Gunneridae</taxon>
        <taxon>Pentapetalae</taxon>
        <taxon>asterids</taxon>
        <taxon>campanulids</taxon>
        <taxon>Aquifoliales</taxon>
        <taxon>Aquifoliaceae</taxon>
        <taxon>Ilex</taxon>
    </lineage>
</organism>
<evidence type="ECO:0000313" key="2">
    <source>
        <dbReference type="EMBL" id="CAK9187337.1"/>
    </source>
</evidence>
<protein>
    <submittedName>
        <fullName evidence="2">Uncharacterized protein</fullName>
    </submittedName>
</protein>
<gene>
    <name evidence="2" type="ORF">ILEXP_LOCUS57860</name>
</gene>
<dbReference type="AlphaFoldDB" id="A0ABC8V1W3"/>
<dbReference type="EMBL" id="CAUOFW020009932">
    <property type="protein sequence ID" value="CAK9187337.1"/>
    <property type="molecule type" value="Genomic_DNA"/>
</dbReference>
<feature type="non-terminal residue" evidence="2">
    <location>
        <position position="1"/>
    </location>
</feature>
<comment type="caution">
    <text evidence="2">The sequence shown here is derived from an EMBL/GenBank/DDBJ whole genome shotgun (WGS) entry which is preliminary data.</text>
</comment>
<dbReference type="Proteomes" id="UP001642360">
    <property type="component" value="Unassembled WGS sequence"/>
</dbReference>
<keyword evidence="3" id="KW-1185">Reference proteome</keyword>
<feature type="compositionally biased region" description="Polar residues" evidence="1">
    <location>
        <begin position="14"/>
        <end position="23"/>
    </location>
</feature>
<proteinExistence type="predicted"/>
<evidence type="ECO:0000313" key="3">
    <source>
        <dbReference type="Proteomes" id="UP001642360"/>
    </source>
</evidence>
<reference evidence="2 3" key="1">
    <citation type="submission" date="2024-02" db="EMBL/GenBank/DDBJ databases">
        <authorList>
            <person name="Vignale AGUSTIN F."/>
            <person name="Sosa J E."/>
            <person name="Modenutti C."/>
        </authorList>
    </citation>
    <scope>NUCLEOTIDE SEQUENCE [LARGE SCALE GENOMIC DNA]</scope>
</reference>
<accession>A0ABC8V1W3</accession>
<feature type="region of interest" description="Disordered" evidence="1">
    <location>
        <begin position="1"/>
        <end position="27"/>
    </location>
</feature>
<evidence type="ECO:0000256" key="1">
    <source>
        <dbReference type="SAM" id="MobiDB-lite"/>
    </source>
</evidence>
<name>A0ABC8V1W3_9AQUA</name>